<proteinExistence type="predicted"/>
<organism evidence="1 2">
    <name type="scientific">Treponema vincentii ATCC 35580</name>
    <dbReference type="NCBI Taxonomy" id="596324"/>
    <lineage>
        <taxon>Bacteria</taxon>
        <taxon>Pseudomonadati</taxon>
        <taxon>Spirochaetota</taxon>
        <taxon>Spirochaetia</taxon>
        <taxon>Spirochaetales</taxon>
        <taxon>Treponemataceae</taxon>
        <taxon>Treponema</taxon>
    </lineage>
</organism>
<sequence length="50" mass="5663">MWGLVLILFLLKIYGASTASTDRMSVVPHNSDVFVQQKLAVNKCTRMYIC</sequence>
<dbReference type="AlphaFoldDB" id="C8PQH2"/>
<comment type="caution">
    <text evidence="1">The sequence shown here is derived from an EMBL/GenBank/DDBJ whole genome shotgun (WGS) entry which is preliminary data.</text>
</comment>
<evidence type="ECO:0000313" key="2">
    <source>
        <dbReference type="Proteomes" id="UP000004509"/>
    </source>
</evidence>
<gene>
    <name evidence="1" type="ORF">TREVI0001_2076</name>
</gene>
<name>C8PQH2_9SPIR</name>
<dbReference type="STRING" id="596324.TREVI0001_2076"/>
<protein>
    <submittedName>
        <fullName evidence="1">Uncharacterized protein</fullName>
    </submittedName>
</protein>
<accession>C8PQH2</accession>
<dbReference type="EMBL" id="ACYH01000037">
    <property type="protein sequence ID" value="EEV20327.1"/>
    <property type="molecule type" value="Genomic_DNA"/>
</dbReference>
<dbReference type="Proteomes" id="UP000004509">
    <property type="component" value="Unassembled WGS sequence"/>
</dbReference>
<evidence type="ECO:0000313" key="1">
    <source>
        <dbReference type="EMBL" id="EEV20327.1"/>
    </source>
</evidence>
<reference evidence="1 2" key="1">
    <citation type="submission" date="2009-07" db="EMBL/GenBank/DDBJ databases">
        <authorList>
            <person name="Madupu R."/>
            <person name="Sebastian Y."/>
            <person name="Durkin A.S."/>
            <person name="Torralba M."/>
            <person name="Methe B."/>
            <person name="Sutton G.G."/>
            <person name="Strausberg R.L."/>
            <person name="Nelson K.E."/>
        </authorList>
    </citation>
    <scope>NUCLEOTIDE SEQUENCE [LARGE SCALE GENOMIC DNA]</scope>
    <source>
        <strain evidence="1 2">ATCC 35580</strain>
    </source>
</reference>